<dbReference type="InterPro" id="IPR050484">
    <property type="entry name" value="Transf_Hexapept/Carb_Anhydrase"/>
</dbReference>
<dbReference type="EMBL" id="FQXH01000008">
    <property type="protein sequence ID" value="SHH14149.1"/>
    <property type="molecule type" value="Genomic_DNA"/>
</dbReference>
<organism evidence="1 2">
    <name type="scientific">Tepidibacter thalassicus DSM 15285</name>
    <dbReference type="NCBI Taxonomy" id="1123350"/>
    <lineage>
        <taxon>Bacteria</taxon>
        <taxon>Bacillati</taxon>
        <taxon>Bacillota</taxon>
        <taxon>Clostridia</taxon>
        <taxon>Peptostreptococcales</taxon>
        <taxon>Peptostreptococcaceae</taxon>
        <taxon>Tepidibacter</taxon>
    </lineage>
</organism>
<dbReference type="GO" id="GO:0016740">
    <property type="term" value="F:transferase activity"/>
    <property type="evidence" value="ECO:0007669"/>
    <property type="project" value="UniProtKB-KW"/>
</dbReference>
<dbReference type="InterPro" id="IPR001451">
    <property type="entry name" value="Hexapep"/>
</dbReference>
<evidence type="ECO:0000313" key="1">
    <source>
        <dbReference type="EMBL" id="SHH14149.1"/>
    </source>
</evidence>
<dbReference type="SUPFAM" id="SSF51161">
    <property type="entry name" value="Trimeric LpxA-like enzymes"/>
    <property type="match status" value="1"/>
</dbReference>
<sequence>MIKEYEGKKPQIPDSCFIAHSADVIGNVKMGENTNIWYNCVLRGDENEIIIGNNTNIQDGTVVHISKDNKTEIGNYVTIGHKATIHACKIGNYSLMGMGAIILDGAEIGDYTLIGAGSLVPPNKKIPSGVLAYGNPIRIIRELTEEEKKSLEKSAIDYVEYAKKHK</sequence>
<dbReference type="STRING" id="1123350.SAMN02744040_00986"/>
<name>A0A1M5QK38_9FIRM</name>
<gene>
    <name evidence="1" type="ORF">SAMN02744040_00986</name>
</gene>
<dbReference type="Gene3D" id="2.160.10.10">
    <property type="entry name" value="Hexapeptide repeat proteins"/>
    <property type="match status" value="1"/>
</dbReference>
<dbReference type="AlphaFoldDB" id="A0A1M5QK38"/>
<reference evidence="2" key="1">
    <citation type="submission" date="2016-11" db="EMBL/GenBank/DDBJ databases">
        <authorList>
            <person name="Varghese N."/>
            <person name="Submissions S."/>
        </authorList>
    </citation>
    <scope>NUCLEOTIDE SEQUENCE [LARGE SCALE GENOMIC DNA]</scope>
    <source>
        <strain evidence="2">DSM 15285</strain>
    </source>
</reference>
<dbReference type="PANTHER" id="PTHR13061">
    <property type="entry name" value="DYNACTIN SUBUNIT P25"/>
    <property type="match status" value="1"/>
</dbReference>
<keyword evidence="2" id="KW-1185">Reference proteome</keyword>
<dbReference type="CDD" id="cd04645">
    <property type="entry name" value="LbH_gamma_CA_like"/>
    <property type="match status" value="1"/>
</dbReference>
<dbReference type="PANTHER" id="PTHR13061:SF29">
    <property type="entry name" value="GAMMA CARBONIC ANHYDRASE-LIKE 1, MITOCHONDRIAL-RELATED"/>
    <property type="match status" value="1"/>
</dbReference>
<accession>A0A1M5QK38</accession>
<dbReference type="Proteomes" id="UP000242520">
    <property type="component" value="Unassembled WGS sequence"/>
</dbReference>
<dbReference type="RefSeq" id="WP_072724228.1">
    <property type="nucleotide sequence ID" value="NZ_FQXH01000008.1"/>
</dbReference>
<dbReference type="OrthoDB" id="9803036at2"/>
<evidence type="ECO:0000313" key="2">
    <source>
        <dbReference type="Proteomes" id="UP000242520"/>
    </source>
</evidence>
<dbReference type="InterPro" id="IPR047324">
    <property type="entry name" value="LbH_gamma_CA-like"/>
</dbReference>
<keyword evidence="1" id="KW-0808">Transferase</keyword>
<proteinExistence type="predicted"/>
<dbReference type="InterPro" id="IPR011004">
    <property type="entry name" value="Trimer_LpxA-like_sf"/>
</dbReference>
<dbReference type="Pfam" id="PF00132">
    <property type="entry name" value="Hexapep"/>
    <property type="match status" value="1"/>
</dbReference>
<protein>
    <submittedName>
        <fullName evidence="1">Carbonic anhydrase or acetyltransferase, isoleucine patch superfamily</fullName>
    </submittedName>
</protein>